<gene>
    <name evidence="10" type="ORF">LZ495_12250</name>
</gene>
<dbReference type="GO" id="GO:0005886">
    <property type="term" value="C:plasma membrane"/>
    <property type="evidence" value="ECO:0007669"/>
    <property type="project" value="TreeGrafter"/>
</dbReference>
<dbReference type="Pfam" id="PF02770">
    <property type="entry name" value="Acyl-CoA_dh_M"/>
    <property type="match status" value="1"/>
</dbReference>
<dbReference type="SUPFAM" id="SSF56645">
    <property type="entry name" value="Acyl-CoA dehydrogenase NM domain-like"/>
    <property type="match status" value="1"/>
</dbReference>
<dbReference type="GO" id="GO:0050660">
    <property type="term" value="F:flavin adenine dinucleotide binding"/>
    <property type="evidence" value="ECO:0007669"/>
    <property type="project" value="InterPro"/>
</dbReference>
<dbReference type="InterPro" id="IPR046373">
    <property type="entry name" value="Acyl-CoA_Oxase/DH_mid-dom_sf"/>
</dbReference>
<evidence type="ECO:0000256" key="4">
    <source>
        <dbReference type="ARBA" id="ARBA00022827"/>
    </source>
</evidence>
<dbReference type="InterPro" id="IPR013786">
    <property type="entry name" value="AcylCoA_DH/ox_N"/>
</dbReference>
<evidence type="ECO:0000256" key="3">
    <source>
        <dbReference type="ARBA" id="ARBA00022630"/>
    </source>
</evidence>
<dbReference type="Gene3D" id="1.20.140.10">
    <property type="entry name" value="Butyryl-CoA Dehydrogenase, subunit A, domain 3"/>
    <property type="match status" value="1"/>
</dbReference>
<keyword evidence="3 6" id="KW-0285">Flavoprotein</keyword>
<dbReference type="Pfam" id="PF00441">
    <property type="entry name" value="Acyl-CoA_dh_1"/>
    <property type="match status" value="1"/>
</dbReference>
<evidence type="ECO:0000313" key="11">
    <source>
        <dbReference type="Proteomes" id="UP001165378"/>
    </source>
</evidence>
<dbReference type="PANTHER" id="PTHR43292">
    <property type="entry name" value="ACYL-COA DEHYDROGENASE"/>
    <property type="match status" value="1"/>
</dbReference>
<evidence type="ECO:0000256" key="5">
    <source>
        <dbReference type="ARBA" id="ARBA00023002"/>
    </source>
</evidence>
<dbReference type="InterPro" id="IPR052161">
    <property type="entry name" value="Mycobact_Acyl-CoA_DH"/>
</dbReference>
<dbReference type="PANTHER" id="PTHR43292:SF4">
    <property type="entry name" value="ACYL-COA DEHYDROGENASE FADE34"/>
    <property type="match status" value="1"/>
</dbReference>
<dbReference type="InterPro" id="IPR037069">
    <property type="entry name" value="AcylCoA_DH/ox_N_sf"/>
</dbReference>
<organism evidence="10 11">
    <name type="scientific">Yinghuangia soli</name>
    <dbReference type="NCBI Taxonomy" id="2908204"/>
    <lineage>
        <taxon>Bacteria</taxon>
        <taxon>Bacillati</taxon>
        <taxon>Actinomycetota</taxon>
        <taxon>Actinomycetes</taxon>
        <taxon>Kitasatosporales</taxon>
        <taxon>Streptomycetaceae</taxon>
        <taxon>Yinghuangia</taxon>
    </lineage>
</organism>
<evidence type="ECO:0000313" key="10">
    <source>
        <dbReference type="EMBL" id="MCF2527986.1"/>
    </source>
</evidence>
<dbReference type="InterPro" id="IPR036250">
    <property type="entry name" value="AcylCo_DH-like_C"/>
</dbReference>
<evidence type="ECO:0000259" key="8">
    <source>
        <dbReference type="Pfam" id="PF02770"/>
    </source>
</evidence>
<proteinExistence type="inferred from homology"/>
<dbReference type="Gene3D" id="2.40.110.10">
    <property type="entry name" value="Butyryl-CoA Dehydrogenase, subunit A, domain 2"/>
    <property type="match status" value="1"/>
</dbReference>
<feature type="domain" description="Acyl-CoA dehydrogenase/oxidase N-terminal" evidence="9">
    <location>
        <begin position="10"/>
        <end position="118"/>
    </location>
</feature>
<dbReference type="InterPro" id="IPR009100">
    <property type="entry name" value="AcylCoA_DH/oxidase_NM_dom_sf"/>
</dbReference>
<keyword evidence="4 6" id="KW-0274">FAD</keyword>
<evidence type="ECO:0000256" key="1">
    <source>
        <dbReference type="ARBA" id="ARBA00001974"/>
    </source>
</evidence>
<dbReference type="GO" id="GO:0016627">
    <property type="term" value="F:oxidoreductase activity, acting on the CH-CH group of donors"/>
    <property type="evidence" value="ECO:0007669"/>
    <property type="project" value="InterPro"/>
</dbReference>
<keyword evidence="11" id="KW-1185">Reference proteome</keyword>
<dbReference type="InterPro" id="IPR009075">
    <property type="entry name" value="AcylCo_DH/oxidase_C"/>
</dbReference>
<dbReference type="RefSeq" id="WP_235052149.1">
    <property type="nucleotide sequence ID" value="NZ_JAKFHA010000005.1"/>
</dbReference>
<dbReference type="Pfam" id="PF02771">
    <property type="entry name" value="Acyl-CoA_dh_N"/>
    <property type="match status" value="1"/>
</dbReference>
<dbReference type="Proteomes" id="UP001165378">
    <property type="component" value="Unassembled WGS sequence"/>
</dbReference>
<dbReference type="InterPro" id="IPR006091">
    <property type="entry name" value="Acyl-CoA_Oxase/DH_mid-dom"/>
</dbReference>
<accession>A0AA41TZY1</accession>
<evidence type="ECO:0000256" key="2">
    <source>
        <dbReference type="ARBA" id="ARBA00009347"/>
    </source>
</evidence>
<keyword evidence="5 6" id="KW-0560">Oxidoreductase</keyword>
<dbReference type="EMBL" id="JAKFHA010000005">
    <property type="protein sequence ID" value="MCF2527986.1"/>
    <property type="molecule type" value="Genomic_DNA"/>
</dbReference>
<evidence type="ECO:0000259" key="7">
    <source>
        <dbReference type="Pfam" id="PF00441"/>
    </source>
</evidence>
<dbReference type="SUPFAM" id="SSF47203">
    <property type="entry name" value="Acyl-CoA dehydrogenase C-terminal domain-like"/>
    <property type="match status" value="1"/>
</dbReference>
<name>A0AA41TZY1_9ACTN</name>
<dbReference type="AlphaFoldDB" id="A0AA41TZY1"/>
<comment type="caution">
    <text evidence="10">The sequence shown here is derived from an EMBL/GenBank/DDBJ whole genome shotgun (WGS) entry which is preliminary data.</text>
</comment>
<sequence>MDFAPKASVEEFRASIRRFIADHLTAEMVERAHRTGTFHDWEFHRALAATGIIAEGMAGAGRESGRDPLELYVLFDEMGLAGAPFYGLANAMLVAGVIEQIGSDFHMSEVLPRFHSGEAIAALGYSEPGSGSDVAAAATRAERIPGHPGDEQVWLVNGQKMFTTLVHEAGYVILLTRTDPDLPKHRGLTMFLLPMDLPGIDFQAVDTMGGDRTNITYFTDVRVPDRWRLGEVNGGWDVMKVALAYERGVFGNMNQGVTLLRRFAAWAGTAERSDGTRLIDDPGVRRRLARIAIDNEITALLAVRPALLASQGRLPTTEGSVAKLYASEAYNRAAEACQEMAGAVGLLSPLHGAGGGAADLPDADWGFVDLAARDAPVTTIYGGTSEIQRNNIAEHRLGLPRAR</sequence>
<comment type="similarity">
    <text evidence="2 6">Belongs to the acyl-CoA dehydrogenase family.</text>
</comment>
<evidence type="ECO:0000259" key="9">
    <source>
        <dbReference type="Pfam" id="PF02771"/>
    </source>
</evidence>
<dbReference type="Gene3D" id="1.10.540.10">
    <property type="entry name" value="Acyl-CoA dehydrogenase/oxidase, N-terminal domain"/>
    <property type="match status" value="1"/>
</dbReference>
<evidence type="ECO:0000256" key="6">
    <source>
        <dbReference type="RuleBase" id="RU362125"/>
    </source>
</evidence>
<reference evidence="10" key="1">
    <citation type="submission" date="2022-01" db="EMBL/GenBank/DDBJ databases">
        <title>Genome-Based Taxonomic Classification of the Phylum Actinobacteria.</title>
        <authorList>
            <person name="Gao Y."/>
        </authorList>
    </citation>
    <scope>NUCLEOTIDE SEQUENCE</scope>
    <source>
        <strain evidence="10">KLBMP 8922</strain>
    </source>
</reference>
<feature type="domain" description="Acyl-CoA dehydrogenase/oxidase C-terminal" evidence="7">
    <location>
        <begin position="233"/>
        <end position="395"/>
    </location>
</feature>
<protein>
    <submittedName>
        <fullName evidence="10">Acyl-CoA dehydrogenase family protein</fullName>
    </submittedName>
</protein>
<feature type="domain" description="Acyl-CoA oxidase/dehydrogenase middle" evidence="8">
    <location>
        <begin position="122"/>
        <end position="218"/>
    </location>
</feature>
<comment type="cofactor">
    <cofactor evidence="1 6">
        <name>FAD</name>
        <dbReference type="ChEBI" id="CHEBI:57692"/>
    </cofactor>
</comment>